<accession>A0A0D2P505</accession>
<sequence length="113" mass="12106">MTPTSSSLTPSFPSTPRLKLVALPDDLPEDEMYISNAMKASDALAEGESLGLFGMIESTPAPFAKEVERLSFTLQSMVVETSPSKIHSIFDSGSPNPASLTPLNFGRFPNGTR</sequence>
<evidence type="ECO:0000256" key="1">
    <source>
        <dbReference type="SAM" id="MobiDB-lite"/>
    </source>
</evidence>
<keyword evidence="3" id="KW-1185">Reference proteome</keyword>
<feature type="region of interest" description="Disordered" evidence="1">
    <location>
        <begin position="89"/>
        <end position="113"/>
    </location>
</feature>
<name>A0A0D2P505_HYPSF</name>
<dbReference type="Proteomes" id="UP000054270">
    <property type="component" value="Unassembled WGS sequence"/>
</dbReference>
<reference evidence="3" key="1">
    <citation type="submission" date="2014-04" db="EMBL/GenBank/DDBJ databases">
        <title>Evolutionary Origins and Diversification of the Mycorrhizal Mutualists.</title>
        <authorList>
            <consortium name="DOE Joint Genome Institute"/>
            <consortium name="Mycorrhizal Genomics Consortium"/>
            <person name="Kohler A."/>
            <person name="Kuo A."/>
            <person name="Nagy L.G."/>
            <person name="Floudas D."/>
            <person name="Copeland A."/>
            <person name="Barry K.W."/>
            <person name="Cichocki N."/>
            <person name="Veneault-Fourrey C."/>
            <person name="LaButti K."/>
            <person name="Lindquist E.A."/>
            <person name="Lipzen A."/>
            <person name="Lundell T."/>
            <person name="Morin E."/>
            <person name="Murat C."/>
            <person name="Riley R."/>
            <person name="Ohm R."/>
            <person name="Sun H."/>
            <person name="Tunlid A."/>
            <person name="Henrissat B."/>
            <person name="Grigoriev I.V."/>
            <person name="Hibbett D.S."/>
            <person name="Martin F."/>
        </authorList>
    </citation>
    <scope>NUCLEOTIDE SEQUENCE [LARGE SCALE GENOMIC DNA]</scope>
    <source>
        <strain evidence="3">FD-334 SS-4</strain>
    </source>
</reference>
<organism evidence="2 3">
    <name type="scientific">Hypholoma sublateritium (strain FD-334 SS-4)</name>
    <dbReference type="NCBI Taxonomy" id="945553"/>
    <lineage>
        <taxon>Eukaryota</taxon>
        <taxon>Fungi</taxon>
        <taxon>Dikarya</taxon>
        <taxon>Basidiomycota</taxon>
        <taxon>Agaricomycotina</taxon>
        <taxon>Agaricomycetes</taxon>
        <taxon>Agaricomycetidae</taxon>
        <taxon>Agaricales</taxon>
        <taxon>Agaricineae</taxon>
        <taxon>Strophariaceae</taxon>
        <taxon>Hypholoma</taxon>
    </lineage>
</organism>
<gene>
    <name evidence="2" type="ORF">HYPSUDRAFT_39534</name>
</gene>
<dbReference type="AlphaFoldDB" id="A0A0D2P505"/>
<proteinExistence type="predicted"/>
<dbReference type="EMBL" id="KN817541">
    <property type="protein sequence ID" value="KJA23701.1"/>
    <property type="molecule type" value="Genomic_DNA"/>
</dbReference>
<protein>
    <submittedName>
        <fullName evidence="2">Uncharacterized protein</fullName>
    </submittedName>
</protein>
<feature type="compositionally biased region" description="Polar residues" evidence="1">
    <location>
        <begin position="89"/>
        <end position="102"/>
    </location>
</feature>
<evidence type="ECO:0000313" key="2">
    <source>
        <dbReference type="EMBL" id="KJA23701.1"/>
    </source>
</evidence>
<evidence type="ECO:0000313" key="3">
    <source>
        <dbReference type="Proteomes" id="UP000054270"/>
    </source>
</evidence>